<organism evidence="1 2">
    <name type="scientific">Candidatus Accumulibacter proximus</name>
    <dbReference type="NCBI Taxonomy" id="2954385"/>
    <lineage>
        <taxon>Bacteria</taxon>
        <taxon>Pseudomonadati</taxon>
        <taxon>Pseudomonadota</taxon>
        <taxon>Betaproteobacteria</taxon>
        <taxon>Candidatus Accumulibacter</taxon>
    </lineage>
</organism>
<accession>A0A935UEH6</accession>
<name>A0A935UEH6_9PROT</name>
<reference evidence="1 2" key="1">
    <citation type="submission" date="2020-10" db="EMBL/GenBank/DDBJ databases">
        <title>Connecting structure to function with the recovery of over 1000 high-quality activated sludge metagenome-assembled genomes encoding full-length rRNA genes using long-read sequencing.</title>
        <authorList>
            <person name="Singleton C.M."/>
            <person name="Petriglieri F."/>
            <person name="Kristensen J.M."/>
            <person name="Kirkegaard R.H."/>
            <person name="Michaelsen T.Y."/>
            <person name="Andersen M.H."/>
            <person name="Karst S.M."/>
            <person name="Dueholm M.S."/>
            <person name="Nielsen P.H."/>
            <person name="Albertsen M."/>
        </authorList>
    </citation>
    <scope>NUCLEOTIDE SEQUENCE [LARGE SCALE GENOMIC DNA]</scope>
    <source>
        <strain evidence="1">EsbW_18-Q3-R4-48_BATAC.285</strain>
    </source>
</reference>
<evidence type="ECO:0000313" key="1">
    <source>
        <dbReference type="EMBL" id="MBK7673941.1"/>
    </source>
</evidence>
<evidence type="ECO:0000313" key="2">
    <source>
        <dbReference type="Proteomes" id="UP000697998"/>
    </source>
</evidence>
<gene>
    <name evidence="1" type="ORF">IPJ27_03785</name>
</gene>
<dbReference type="Proteomes" id="UP000697998">
    <property type="component" value="Unassembled WGS sequence"/>
</dbReference>
<comment type="caution">
    <text evidence="1">The sequence shown here is derived from an EMBL/GenBank/DDBJ whole genome shotgun (WGS) entry which is preliminary data.</text>
</comment>
<sequence>MRSARDVLNLTQLYVICHGVGSPWPLSEGITAVPAGSIAAALGSNEPP</sequence>
<dbReference type="AlphaFoldDB" id="A0A935UEH6"/>
<proteinExistence type="predicted"/>
<dbReference type="EMBL" id="JADJMH010000001">
    <property type="protein sequence ID" value="MBK7673941.1"/>
    <property type="molecule type" value="Genomic_DNA"/>
</dbReference>
<protein>
    <submittedName>
        <fullName evidence="1">Uncharacterized protein</fullName>
    </submittedName>
</protein>